<dbReference type="PANTHER" id="PTHR43765:SF2">
    <property type="entry name" value="2-DEHYDROPANTOATE 2-REDUCTASE"/>
    <property type="match status" value="1"/>
</dbReference>
<feature type="domain" description="Ketopantoate reductase C-terminal" evidence="7">
    <location>
        <begin position="234"/>
        <end position="363"/>
    </location>
</feature>
<dbReference type="Proteomes" id="UP000799778">
    <property type="component" value="Unassembled WGS sequence"/>
</dbReference>
<sequence>MMAIAQGSPRVHVLGLGSIGTFAAHCLAEVPGKPSITLMFHRKSLLNEYIRNDRRITLKTHEGSTISNGNYALEVLDEGAWYPTTDSVQSATSRCAPATDTIKHLIVCVKATHTVTALRPLLPRLAPYSTIMFLQNGGGMIEDVNRHLFPDPGSRPNYISGVISHGVTTNSPFDITHTGFAATSIGLVPRSMPPRSMALVPGSANSDLLLQTSYLLQELPTVPRFNCKTYAWPDILAVQLEKITTNAFCNPLCALADSSNAYLFTIPETCKALMSEISSVILALPELKGVPGIAERFSAAALEMTVMSIINRTRNTTCSMVWDLRAKRKTEIRYINGFWSRKGREIGILTPINDELIAAIEAQELQYS</sequence>
<dbReference type="AlphaFoldDB" id="A0A6A5XJK7"/>
<evidence type="ECO:0000256" key="1">
    <source>
        <dbReference type="ARBA" id="ARBA00007870"/>
    </source>
</evidence>
<dbReference type="GO" id="GO:0008677">
    <property type="term" value="F:2-dehydropantoate 2-reductase activity"/>
    <property type="evidence" value="ECO:0007669"/>
    <property type="project" value="UniProtKB-EC"/>
</dbReference>
<comment type="similarity">
    <text evidence="1">Belongs to the ketopantoate reductase family.</text>
</comment>
<accession>A0A6A5XJK7</accession>
<name>A0A6A5XJK7_9PLEO</name>
<proteinExistence type="inferred from homology"/>
<protein>
    <recommendedName>
        <fullName evidence="2">2-dehydropantoate 2-reductase</fullName>
        <ecNumber evidence="2">1.1.1.169</ecNumber>
    </recommendedName>
    <alternativeName>
        <fullName evidence="5">Ketopantoate reductase</fullName>
    </alternativeName>
</protein>
<evidence type="ECO:0000259" key="6">
    <source>
        <dbReference type="Pfam" id="PF02558"/>
    </source>
</evidence>
<dbReference type="InterPro" id="IPR013328">
    <property type="entry name" value="6PGD_dom2"/>
</dbReference>
<dbReference type="Gene3D" id="1.10.1040.10">
    <property type="entry name" value="N-(1-d-carboxylethyl)-l-norvaline Dehydrogenase, domain 2"/>
    <property type="match status" value="1"/>
</dbReference>
<evidence type="ECO:0000256" key="4">
    <source>
        <dbReference type="ARBA" id="ARBA00023002"/>
    </source>
</evidence>
<dbReference type="InterPro" id="IPR008927">
    <property type="entry name" value="6-PGluconate_DH-like_C_sf"/>
</dbReference>
<gene>
    <name evidence="8" type="ORF">BU24DRAFT_262494</name>
</gene>
<dbReference type="InterPro" id="IPR013752">
    <property type="entry name" value="KPA_reductase"/>
</dbReference>
<dbReference type="RefSeq" id="XP_033381346.1">
    <property type="nucleotide sequence ID" value="XM_033522515.1"/>
</dbReference>
<evidence type="ECO:0000256" key="5">
    <source>
        <dbReference type="ARBA" id="ARBA00032024"/>
    </source>
</evidence>
<keyword evidence="9" id="KW-1185">Reference proteome</keyword>
<evidence type="ECO:0000313" key="8">
    <source>
        <dbReference type="EMBL" id="KAF2013007.1"/>
    </source>
</evidence>
<keyword evidence="3" id="KW-0521">NADP</keyword>
<evidence type="ECO:0000256" key="2">
    <source>
        <dbReference type="ARBA" id="ARBA00013014"/>
    </source>
</evidence>
<dbReference type="GO" id="GO:0015940">
    <property type="term" value="P:pantothenate biosynthetic process"/>
    <property type="evidence" value="ECO:0007669"/>
    <property type="project" value="InterPro"/>
</dbReference>
<dbReference type="OrthoDB" id="73846at2759"/>
<dbReference type="EMBL" id="ML978072">
    <property type="protein sequence ID" value="KAF2013007.1"/>
    <property type="molecule type" value="Genomic_DNA"/>
</dbReference>
<dbReference type="SUPFAM" id="SSF48179">
    <property type="entry name" value="6-phosphogluconate dehydrogenase C-terminal domain-like"/>
    <property type="match status" value="1"/>
</dbReference>
<evidence type="ECO:0000313" key="9">
    <source>
        <dbReference type="Proteomes" id="UP000799778"/>
    </source>
</evidence>
<evidence type="ECO:0000256" key="3">
    <source>
        <dbReference type="ARBA" id="ARBA00022857"/>
    </source>
</evidence>
<dbReference type="InterPro" id="IPR050838">
    <property type="entry name" value="Ketopantoate_reductase"/>
</dbReference>
<reference evidence="8" key="1">
    <citation type="journal article" date="2020" name="Stud. Mycol.">
        <title>101 Dothideomycetes genomes: a test case for predicting lifestyles and emergence of pathogens.</title>
        <authorList>
            <person name="Haridas S."/>
            <person name="Albert R."/>
            <person name="Binder M."/>
            <person name="Bloem J."/>
            <person name="Labutti K."/>
            <person name="Salamov A."/>
            <person name="Andreopoulos B."/>
            <person name="Baker S."/>
            <person name="Barry K."/>
            <person name="Bills G."/>
            <person name="Bluhm B."/>
            <person name="Cannon C."/>
            <person name="Castanera R."/>
            <person name="Culley D."/>
            <person name="Daum C."/>
            <person name="Ezra D."/>
            <person name="Gonzalez J."/>
            <person name="Henrissat B."/>
            <person name="Kuo A."/>
            <person name="Liang C."/>
            <person name="Lipzen A."/>
            <person name="Lutzoni F."/>
            <person name="Magnuson J."/>
            <person name="Mondo S."/>
            <person name="Nolan M."/>
            <person name="Ohm R."/>
            <person name="Pangilinan J."/>
            <person name="Park H.-J."/>
            <person name="Ramirez L."/>
            <person name="Alfaro M."/>
            <person name="Sun H."/>
            <person name="Tritt A."/>
            <person name="Yoshinaga Y."/>
            <person name="Zwiers L.-H."/>
            <person name="Turgeon B."/>
            <person name="Goodwin S."/>
            <person name="Spatafora J."/>
            <person name="Crous P."/>
            <person name="Grigoriev I."/>
        </authorList>
    </citation>
    <scope>NUCLEOTIDE SEQUENCE</scope>
    <source>
        <strain evidence="8">CBS 175.79</strain>
    </source>
</reference>
<dbReference type="Gene3D" id="3.40.50.720">
    <property type="entry name" value="NAD(P)-binding Rossmann-like Domain"/>
    <property type="match status" value="1"/>
</dbReference>
<dbReference type="GO" id="GO:0005739">
    <property type="term" value="C:mitochondrion"/>
    <property type="evidence" value="ECO:0007669"/>
    <property type="project" value="TreeGrafter"/>
</dbReference>
<evidence type="ECO:0000259" key="7">
    <source>
        <dbReference type="Pfam" id="PF08546"/>
    </source>
</evidence>
<dbReference type="Pfam" id="PF08546">
    <property type="entry name" value="ApbA_C"/>
    <property type="match status" value="1"/>
</dbReference>
<dbReference type="InterPro" id="IPR036291">
    <property type="entry name" value="NAD(P)-bd_dom_sf"/>
</dbReference>
<dbReference type="InterPro" id="IPR013332">
    <property type="entry name" value="KPR_N"/>
</dbReference>
<dbReference type="PANTHER" id="PTHR43765">
    <property type="entry name" value="2-DEHYDROPANTOATE 2-REDUCTASE-RELATED"/>
    <property type="match status" value="1"/>
</dbReference>
<dbReference type="NCBIfam" id="TIGR00745">
    <property type="entry name" value="apbA_panE"/>
    <property type="match status" value="1"/>
</dbReference>
<dbReference type="SUPFAM" id="SSF51735">
    <property type="entry name" value="NAD(P)-binding Rossmann-fold domains"/>
    <property type="match status" value="1"/>
</dbReference>
<dbReference type="InterPro" id="IPR003710">
    <property type="entry name" value="ApbA"/>
</dbReference>
<dbReference type="GeneID" id="54279912"/>
<dbReference type="EC" id="1.1.1.169" evidence="2"/>
<organism evidence="8 9">
    <name type="scientific">Aaosphaeria arxii CBS 175.79</name>
    <dbReference type="NCBI Taxonomy" id="1450172"/>
    <lineage>
        <taxon>Eukaryota</taxon>
        <taxon>Fungi</taxon>
        <taxon>Dikarya</taxon>
        <taxon>Ascomycota</taxon>
        <taxon>Pezizomycotina</taxon>
        <taxon>Dothideomycetes</taxon>
        <taxon>Pleosporomycetidae</taxon>
        <taxon>Pleosporales</taxon>
        <taxon>Pleosporales incertae sedis</taxon>
        <taxon>Aaosphaeria</taxon>
    </lineage>
</organism>
<dbReference type="Pfam" id="PF02558">
    <property type="entry name" value="ApbA"/>
    <property type="match status" value="1"/>
</dbReference>
<keyword evidence="4" id="KW-0560">Oxidoreductase</keyword>
<feature type="domain" description="Ketopantoate reductase N-terminal" evidence="6">
    <location>
        <begin position="11"/>
        <end position="188"/>
    </location>
</feature>
<dbReference type="GO" id="GO:0050661">
    <property type="term" value="F:NADP binding"/>
    <property type="evidence" value="ECO:0007669"/>
    <property type="project" value="TreeGrafter"/>
</dbReference>